<evidence type="ECO:0000313" key="2">
    <source>
        <dbReference type="EMBL" id="PQM35506.1"/>
    </source>
</evidence>
<organism evidence="2 3">
    <name type="scientific">Prunus yedoensis var. nudiflora</name>
    <dbReference type="NCBI Taxonomy" id="2094558"/>
    <lineage>
        <taxon>Eukaryota</taxon>
        <taxon>Viridiplantae</taxon>
        <taxon>Streptophyta</taxon>
        <taxon>Embryophyta</taxon>
        <taxon>Tracheophyta</taxon>
        <taxon>Spermatophyta</taxon>
        <taxon>Magnoliopsida</taxon>
        <taxon>eudicotyledons</taxon>
        <taxon>Gunneridae</taxon>
        <taxon>Pentapetalae</taxon>
        <taxon>rosids</taxon>
        <taxon>fabids</taxon>
        <taxon>Rosales</taxon>
        <taxon>Rosaceae</taxon>
        <taxon>Amygdaloideae</taxon>
        <taxon>Amygdaleae</taxon>
        <taxon>Prunus</taxon>
    </lineage>
</organism>
<dbReference type="AlphaFoldDB" id="A0A314UFJ0"/>
<reference evidence="2 3" key="1">
    <citation type="submission" date="2018-02" db="EMBL/GenBank/DDBJ databases">
        <title>Draft genome of wild Prunus yedoensis var. nudiflora.</title>
        <authorList>
            <person name="Baek S."/>
            <person name="Kim J.-H."/>
            <person name="Choi K."/>
            <person name="Kim G.-B."/>
            <person name="Cho A."/>
            <person name="Jang H."/>
            <person name="Shin C.-H."/>
            <person name="Yu H.-J."/>
            <person name="Mun J.-H."/>
        </authorList>
    </citation>
    <scope>NUCLEOTIDE SEQUENCE [LARGE SCALE GENOMIC DNA]</scope>
    <source>
        <strain evidence="3">cv. Jeju island</strain>
        <tissue evidence="2">Leaf</tissue>
    </source>
</reference>
<accession>A0A314UFJ0</accession>
<dbReference type="EMBL" id="PJQY01003665">
    <property type="protein sequence ID" value="PQM35506.1"/>
    <property type="molecule type" value="Genomic_DNA"/>
</dbReference>
<keyword evidence="1" id="KW-0732">Signal</keyword>
<name>A0A314UFJ0_PRUYE</name>
<dbReference type="Proteomes" id="UP000250321">
    <property type="component" value="Unassembled WGS sequence"/>
</dbReference>
<keyword evidence="3" id="KW-1185">Reference proteome</keyword>
<evidence type="ECO:0000313" key="3">
    <source>
        <dbReference type="Proteomes" id="UP000250321"/>
    </source>
</evidence>
<gene>
    <name evidence="2" type="ORF">Pyn_09457</name>
</gene>
<proteinExistence type="predicted"/>
<sequence length="104" mass="11286">MKAAMMNWMIIFFAICAPIFSTGAEAATILKRCNSNDDCKAFPCTSDFVLCVNHLCTCQVAKDSGSAMQNQKNQCSSRNDCAGIGCPWGTIECVDGKCKCANRR</sequence>
<dbReference type="OrthoDB" id="1166825at2759"/>
<evidence type="ECO:0000256" key="1">
    <source>
        <dbReference type="SAM" id="SignalP"/>
    </source>
</evidence>
<protein>
    <submittedName>
        <fullName evidence="2">Uncharacterized protein</fullName>
    </submittedName>
</protein>
<comment type="caution">
    <text evidence="2">The sequence shown here is derived from an EMBL/GenBank/DDBJ whole genome shotgun (WGS) entry which is preliminary data.</text>
</comment>
<feature type="signal peptide" evidence="1">
    <location>
        <begin position="1"/>
        <end position="26"/>
    </location>
</feature>
<feature type="chain" id="PRO_5016382172" evidence="1">
    <location>
        <begin position="27"/>
        <end position="104"/>
    </location>
</feature>